<dbReference type="InterPro" id="IPR003593">
    <property type="entry name" value="AAA+_ATPase"/>
</dbReference>
<dbReference type="OrthoDB" id="9762369at2"/>
<dbReference type="EMBL" id="FWXI01000002">
    <property type="protein sequence ID" value="SMC39665.1"/>
    <property type="molecule type" value="Genomic_DNA"/>
</dbReference>
<dbReference type="STRING" id="112901.SAMN04488500_102201"/>
<evidence type="ECO:0000256" key="2">
    <source>
        <dbReference type="ARBA" id="ARBA00022741"/>
    </source>
</evidence>
<dbReference type="GO" id="GO:0016887">
    <property type="term" value="F:ATP hydrolysis activity"/>
    <property type="evidence" value="ECO:0007669"/>
    <property type="project" value="InterPro"/>
</dbReference>
<dbReference type="InterPro" id="IPR051309">
    <property type="entry name" value="ABCF_ATPase"/>
</dbReference>
<evidence type="ECO:0000313" key="7">
    <source>
        <dbReference type="EMBL" id="SMC39665.1"/>
    </source>
</evidence>
<dbReference type="InterPro" id="IPR017871">
    <property type="entry name" value="ABC_transporter-like_CS"/>
</dbReference>
<sequence>MSLLEVRGLSKAYGIQNIFSDINFQIRRGERVGLIGPNGVGKTTLVRCLLGFEKPDSGHVALAPGERVGYVEQDTALGDNSLYDELVSAYGDVLGWQEDMRRLEAAIACEKDQECLDKLMKEYAHAVERFERGGGYEVENTVRRVAFGLGFTAEDLTRLTHEFSGGQKTRICLARALIRQPDFLFLDEPTNHLDLGMVEWLEDFLLGYSGAVLVISHDRYFLDKVTERILAIESGMIADYDGNYSVYLDKKAEKLASQEKAYTKQQAYIAKTEAYIDRYRAGIKSKQARGRQSQLGRLARLSRPEDMCGFDFFTFNPPAECAERVAELGEVVAGYGDKRVLTGVSLLVRRGDGVALVGPNGAGKTTLLKLLTGELTQTSGKVKLGSRVRLGYFAQEHETLTDSNSVLDEVMHEFAFSEERARHYLGAFLFRGDDVYKLVGDLSGGEKARLALLKLMLTGANFLILDEPTNHLDISAREAVEEAIMNFPGTFLTVSHDRYFLDKVANRVVELEGGQLAEYAGNYSYYRDKKAAMEKAAAQAASQAIAAEKKQAGKQDRPSQSGSAKAANNWRKPDTARLVKKLEEEIALLEQELSTLEAKLNDPDSHADAVLSRELADAYAERQAELDEKYGVWMEVTGE</sequence>
<dbReference type="InterPro" id="IPR037118">
    <property type="entry name" value="Val-tRNA_synth_C_sf"/>
</dbReference>
<feature type="compositionally biased region" description="Basic and acidic residues" evidence="5">
    <location>
        <begin position="547"/>
        <end position="557"/>
    </location>
</feature>
<dbReference type="Gene3D" id="3.40.50.300">
    <property type="entry name" value="P-loop containing nucleotide triphosphate hydrolases"/>
    <property type="match status" value="2"/>
</dbReference>
<dbReference type="Gene3D" id="1.10.287.380">
    <property type="entry name" value="Valyl-tRNA synthetase, C-terminal domain"/>
    <property type="match status" value="1"/>
</dbReference>
<protein>
    <submittedName>
        <fullName evidence="7">ATP-binding cassette, subfamily F, member 3</fullName>
    </submittedName>
</protein>
<dbReference type="Proteomes" id="UP000192738">
    <property type="component" value="Unassembled WGS sequence"/>
</dbReference>
<dbReference type="Pfam" id="PF00005">
    <property type="entry name" value="ABC_tran"/>
    <property type="match status" value="2"/>
</dbReference>
<dbReference type="FunFam" id="3.40.50.300:FF:000309">
    <property type="entry name" value="ABC transporter ATP-binding protein"/>
    <property type="match status" value="1"/>
</dbReference>
<dbReference type="Pfam" id="PF12848">
    <property type="entry name" value="ABC_tran_Xtn"/>
    <property type="match status" value="1"/>
</dbReference>
<proteinExistence type="predicted"/>
<keyword evidence="4" id="KW-0175">Coiled coil</keyword>
<dbReference type="PANTHER" id="PTHR42855:SF2">
    <property type="entry name" value="DRUG RESISTANCE ABC TRANSPORTER,ATP-BINDING PROTEIN"/>
    <property type="match status" value="1"/>
</dbReference>
<dbReference type="InterPro" id="IPR003439">
    <property type="entry name" value="ABC_transporter-like_ATP-bd"/>
</dbReference>
<feature type="domain" description="ABC transporter" evidence="6">
    <location>
        <begin position="323"/>
        <end position="538"/>
    </location>
</feature>
<keyword evidence="2" id="KW-0547">Nucleotide-binding</keyword>
<evidence type="ECO:0000313" key="8">
    <source>
        <dbReference type="Proteomes" id="UP000192738"/>
    </source>
</evidence>
<keyword evidence="3 7" id="KW-0067">ATP-binding</keyword>
<name>A0A1W1YTW9_9FIRM</name>
<dbReference type="CDD" id="cd03221">
    <property type="entry name" value="ABCF_EF-3"/>
    <property type="match status" value="2"/>
</dbReference>
<dbReference type="FunFam" id="3.40.50.300:FF:000011">
    <property type="entry name" value="Putative ABC transporter ATP-binding component"/>
    <property type="match status" value="1"/>
</dbReference>
<feature type="coiled-coil region" evidence="4">
    <location>
        <begin position="572"/>
        <end position="599"/>
    </location>
</feature>
<dbReference type="PROSITE" id="PS50893">
    <property type="entry name" value="ABC_TRANSPORTER_2"/>
    <property type="match status" value="2"/>
</dbReference>
<dbReference type="PANTHER" id="PTHR42855">
    <property type="entry name" value="ABC TRANSPORTER ATP-BINDING SUBUNIT"/>
    <property type="match status" value="1"/>
</dbReference>
<feature type="region of interest" description="Disordered" evidence="5">
    <location>
        <begin position="547"/>
        <end position="571"/>
    </location>
</feature>
<dbReference type="GO" id="GO:0003677">
    <property type="term" value="F:DNA binding"/>
    <property type="evidence" value="ECO:0007669"/>
    <property type="project" value="InterPro"/>
</dbReference>
<evidence type="ECO:0000256" key="5">
    <source>
        <dbReference type="SAM" id="MobiDB-lite"/>
    </source>
</evidence>
<dbReference type="InterPro" id="IPR032524">
    <property type="entry name" value="ABC_tran_C"/>
</dbReference>
<evidence type="ECO:0000256" key="1">
    <source>
        <dbReference type="ARBA" id="ARBA00022737"/>
    </source>
</evidence>
<accession>A0A1W1YTW9</accession>
<dbReference type="SUPFAM" id="SSF52540">
    <property type="entry name" value="P-loop containing nucleoside triphosphate hydrolases"/>
    <property type="match status" value="2"/>
</dbReference>
<dbReference type="GO" id="GO:0005524">
    <property type="term" value="F:ATP binding"/>
    <property type="evidence" value="ECO:0007669"/>
    <property type="project" value="UniProtKB-KW"/>
</dbReference>
<dbReference type="Pfam" id="PF16326">
    <property type="entry name" value="ABC_tran_CTD"/>
    <property type="match status" value="1"/>
</dbReference>
<reference evidence="7 8" key="1">
    <citation type="submission" date="2017-04" db="EMBL/GenBank/DDBJ databases">
        <authorList>
            <person name="Afonso C.L."/>
            <person name="Miller P.J."/>
            <person name="Scott M.A."/>
            <person name="Spackman E."/>
            <person name="Goraichik I."/>
            <person name="Dimitrov K.M."/>
            <person name="Suarez D.L."/>
            <person name="Swayne D.E."/>
        </authorList>
    </citation>
    <scope>NUCLEOTIDE SEQUENCE [LARGE SCALE GENOMIC DNA]</scope>
    <source>
        <strain evidence="7 8">DSM 5090</strain>
    </source>
</reference>
<evidence type="ECO:0000256" key="3">
    <source>
        <dbReference type="ARBA" id="ARBA00022840"/>
    </source>
</evidence>
<feature type="domain" description="ABC transporter" evidence="6">
    <location>
        <begin position="4"/>
        <end position="259"/>
    </location>
</feature>
<dbReference type="InterPro" id="IPR027417">
    <property type="entry name" value="P-loop_NTPase"/>
</dbReference>
<dbReference type="PROSITE" id="PS00211">
    <property type="entry name" value="ABC_TRANSPORTER_1"/>
    <property type="match status" value="2"/>
</dbReference>
<keyword evidence="1" id="KW-0677">Repeat</keyword>
<evidence type="ECO:0000256" key="4">
    <source>
        <dbReference type="SAM" id="Coils"/>
    </source>
</evidence>
<dbReference type="RefSeq" id="WP_084574107.1">
    <property type="nucleotide sequence ID" value="NZ_CP155572.1"/>
</dbReference>
<gene>
    <name evidence="7" type="ORF">SAMN04488500_102201</name>
</gene>
<dbReference type="AlphaFoldDB" id="A0A1W1YTW9"/>
<organism evidence="7 8">
    <name type="scientific">Sporomusa malonica</name>
    <dbReference type="NCBI Taxonomy" id="112901"/>
    <lineage>
        <taxon>Bacteria</taxon>
        <taxon>Bacillati</taxon>
        <taxon>Bacillota</taxon>
        <taxon>Negativicutes</taxon>
        <taxon>Selenomonadales</taxon>
        <taxon>Sporomusaceae</taxon>
        <taxon>Sporomusa</taxon>
    </lineage>
</organism>
<dbReference type="InterPro" id="IPR032781">
    <property type="entry name" value="ABC_tran_Xtn"/>
</dbReference>
<dbReference type="SMART" id="SM00382">
    <property type="entry name" value="AAA"/>
    <property type="match status" value="2"/>
</dbReference>
<evidence type="ECO:0000259" key="6">
    <source>
        <dbReference type="PROSITE" id="PS50893"/>
    </source>
</evidence>
<keyword evidence="8" id="KW-1185">Reference proteome</keyword>